<dbReference type="PANTHER" id="PTHR34535">
    <property type="entry name" value="HYDROGENASE MATURATION FACTOR HYPA"/>
    <property type="match status" value="1"/>
</dbReference>
<evidence type="ECO:0000256" key="2">
    <source>
        <dbReference type="ARBA" id="ARBA00022596"/>
    </source>
</evidence>
<name>A0A844GUY9_9CHRO</name>
<proteinExistence type="inferred from homology"/>
<dbReference type="NCBIfam" id="TIGR00100">
    <property type="entry name" value="hypA"/>
    <property type="match status" value="1"/>
</dbReference>
<feature type="binding site" evidence="5">
    <location>
        <position position="73"/>
    </location>
    <ligand>
        <name>Zn(2+)</name>
        <dbReference type="ChEBI" id="CHEBI:29105"/>
    </ligand>
</feature>
<keyword evidence="3 5" id="KW-0479">Metal-binding</keyword>
<dbReference type="GO" id="GO:0051604">
    <property type="term" value="P:protein maturation"/>
    <property type="evidence" value="ECO:0007669"/>
    <property type="project" value="InterPro"/>
</dbReference>
<dbReference type="PANTHER" id="PTHR34535:SF3">
    <property type="entry name" value="HYDROGENASE MATURATION FACTOR HYPA"/>
    <property type="match status" value="1"/>
</dbReference>
<dbReference type="AlphaFoldDB" id="A0A844GUY9"/>
<feature type="binding site" evidence="5">
    <location>
        <position position="76"/>
    </location>
    <ligand>
        <name>Zn(2+)</name>
        <dbReference type="ChEBI" id="CHEBI:29105"/>
    </ligand>
</feature>
<evidence type="ECO:0000256" key="4">
    <source>
        <dbReference type="ARBA" id="ARBA00022833"/>
    </source>
</evidence>
<dbReference type="Gene3D" id="3.30.2320.80">
    <property type="match status" value="1"/>
</dbReference>
<dbReference type="Proteomes" id="UP000437131">
    <property type="component" value="Unassembled WGS sequence"/>
</dbReference>
<comment type="function">
    <text evidence="5">Involved in the maturation of [NiFe] hydrogenases. Required for nickel insertion into the metal center of the hydrogenase.</text>
</comment>
<gene>
    <name evidence="5 6" type="primary">hypA</name>
    <name evidence="6" type="ORF">GGC33_15260</name>
</gene>
<evidence type="ECO:0000313" key="7">
    <source>
        <dbReference type="Proteomes" id="UP000437131"/>
    </source>
</evidence>
<reference evidence="6 7" key="1">
    <citation type="submission" date="2019-11" db="EMBL/GenBank/DDBJ databases">
        <title>Isolation of a new High Light Tolerant Cyanobacteria.</title>
        <authorList>
            <person name="Dobson Z."/>
            <person name="Vaughn N."/>
            <person name="Vaughn M."/>
            <person name="Fromme P."/>
            <person name="Mazor Y."/>
        </authorList>
    </citation>
    <scope>NUCLEOTIDE SEQUENCE [LARGE SCALE GENOMIC DNA]</scope>
    <source>
        <strain evidence="6 7">0216</strain>
    </source>
</reference>
<dbReference type="InterPro" id="IPR000688">
    <property type="entry name" value="HypA/HybF"/>
</dbReference>
<dbReference type="PIRSF" id="PIRSF004761">
    <property type="entry name" value="Hydrgn_mat_HypA"/>
    <property type="match status" value="1"/>
</dbReference>
<feature type="binding site" evidence="5">
    <location>
        <position position="93"/>
    </location>
    <ligand>
        <name>Zn(2+)</name>
        <dbReference type="ChEBI" id="CHEBI:29105"/>
    </ligand>
</feature>
<accession>A0A844GUY9</accession>
<feature type="binding site" evidence="5">
    <location>
        <position position="90"/>
    </location>
    <ligand>
        <name>Zn(2+)</name>
        <dbReference type="ChEBI" id="CHEBI:29105"/>
    </ligand>
</feature>
<evidence type="ECO:0000256" key="5">
    <source>
        <dbReference type="HAMAP-Rule" id="MF_00213"/>
    </source>
</evidence>
<dbReference type="GO" id="GO:0008270">
    <property type="term" value="F:zinc ion binding"/>
    <property type="evidence" value="ECO:0007669"/>
    <property type="project" value="UniProtKB-UniRule"/>
</dbReference>
<dbReference type="RefSeq" id="WP_015221070.1">
    <property type="nucleotide sequence ID" value="NZ_WMIA01000024.1"/>
</dbReference>
<keyword evidence="4 5" id="KW-0862">Zinc</keyword>
<dbReference type="HAMAP" id="MF_00213">
    <property type="entry name" value="HypA_HybF"/>
    <property type="match status" value="1"/>
</dbReference>
<evidence type="ECO:0000256" key="3">
    <source>
        <dbReference type="ARBA" id="ARBA00022723"/>
    </source>
</evidence>
<dbReference type="Pfam" id="PF01155">
    <property type="entry name" value="HypA"/>
    <property type="match status" value="1"/>
</dbReference>
<evidence type="ECO:0000256" key="1">
    <source>
        <dbReference type="ARBA" id="ARBA00010748"/>
    </source>
</evidence>
<organism evidence="6 7">
    <name type="scientific">Cyanobacterium aponinum 0216</name>
    <dbReference type="NCBI Taxonomy" id="2676140"/>
    <lineage>
        <taxon>Bacteria</taxon>
        <taxon>Bacillati</taxon>
        <taxon>Cyanobacteriota</taxon>
        <taxon>Cyanophyceae</taxon>
        <taxon>Oscillatoriophycideae</taxon>
        <taxon>Chroococcales</taxon>
        <taxon>Geminocystaceae</taxon>
        <taxon>Cyanobacterium</taxon>
    </lineage>
</organism>
<sequence>MHELSIMESTLEIAINYAKREKAKSIKQISLKIGELSGVIPSALEFAFDVITKNTIAENAILKIENIPVCCYCQSCEDKFYPPIQYIFECPFCHQLSHHILQGKEIQLSSLEIEN</sequence>
<dbReference type="InterPro" id="IPR020538">
    <property type="entry name" value="Hydgase_Ni_incorp_HypA/HybF_CS"/>
</dbReference>
<feature type="binding site" evidence="5">
    <location>
        <position position="2"/>
    </location>
    <ligand>
        <name>Ni(2+)</name>
        <dbReference type="ChEBI" id="CHEBI:49786"/>
    </ligand>
</feature>
<keyword evidence="2 5" id="KW-0533">Nickel</keyword>
<dbReference type="EMBL" id="WMIA01000024">
    <property type="protein sequence ID" value="MTF40277.1"/>
    <property type="molecule type" value="Genomic_DNA"/>
</dbReference>
<comment type="caution">
    <text evidence="6">The sequence shown here is derived from an EMBL/GenBank/DDBJ whole genome shotgun (WGS) entry which is preliminary data.</text>
</comment>
<comment type="similarity">
    <text evidence="1 5">Belongs to the HypA/HybF family.</text>
</comment>
<evidence type="ECO:0000313" key="6">
    <source>
        <dbReference type="EMBL" id="MTF40277.1"/>
    </source>
</evidence>
<protein>
    <recommendedName>
        <fullName evidence="5">Hydrogenase maturation factor HypA</fullName>
    </recommendedName>
</protein>
<dbReference type="GO" id="GO:0016151">
    <property type="term" value="F:nickel cation binding"/>
    <property type="evidence" value="ECO:0007669"/>
    <property type="project" value="UniProtKB-UniRule"/>
</dbReference>
<dbReference type="PROSITE" id="PS01249">
    <property type="entry name" value="HYPA"/>
    <property type="match status" value="1"/>
</dbReference>